<dbReference type="Proteomes" id="UP001159363">
    <property type="component" value="Chromosome X"/>
</dbReference>
<keyword evidence="3" id="KW-1185">Reference proteome</keyword>
<dbReference type="Pfam" id="PF13843">
    <property type="entry name" value="DDE_Tnp_1_7"/>
    <property type="match status" value="2"/>
</dbReference>
<dbReference type="PANTHER" id="PTHR46599:SF3">
    <property type="entry name" value="PIGGYBAC TRANSPOSABLE ELEMENT-DERIVED PROTEIN 4"/>
    <property type="match status" value="1"/>
</dbReference>
<feature type="domain" description="PiggyBac transposable element-derived protein" evidence="1">
    <location>
        <begin position="66"/>
        <end position="136"/>
    </location>
</feature>
<comment type="caution">
    <text evidence="2">The sequence shown here is derived from an EMBL/GenBank/DDBJ whole genome shotgun (WGS) entry which is preliminary data.</text>
</comment>
<dbReference type="InterPro" id="IPR029526">
    <property type="entry name" value="PGBD"/>
</dbReference>
<dbReference type="PANTHER" id="PTHR46599">
    <property type="entry name" value="PIGGYBAC TRANSPOSABLE ELEMENT-DERIVED PROTEIN 4"/>
    <property type="match status" value="1"/>
</dbReference>
<reference evidence="2 3" key="1">
    <citation type="submission" date="2023-02" db="EMBL/GenBank/DDBJ databases">
        <title>LHISI_Scaffold_Assembly.</title>
        <authorList>
            <person name="Stuart O.P."/>
            <person name="Cleave R."/>
            <person name="Magrath M.J.L."/>
            <person name="Mikheyev A.S."/>
        </authorList>
    </citation>
    <scope>NUCLEOTIDE SEQUENCE [LARGE SCALE GENOMIC DNA]</scope>
    <source>
        <strain evidence="2">Daus_M_001</strain>
        <tissue evidence="2">Leg muscle</tissue>
    </source>
</reference>
<accession>A0ABQ9HR93</accession>
<organism evidence="2 3">
    <name type="scientific">Dryococelus australis</name>
    <dbReference type="NCBI Taxonomy" id="614101"/>
    <lineage>
        <taxon>Eukaryota</taxon>
        <taxon>Metazoa</taxon>
        <taxon>Ecdysozoa</taxon>
        <taxon>Arthropoda</taxon>
        <taxon>Hexapoda</taxon>
        <taxon>Insecta</taxon>
        <taxon>Pterygota</taxon>
        <taxon>Neoptera</taxon>
        <taxon>Polyneoptera</taxon>
        <taxon>Phasmatodea</taxon>
        <taxon>Verophasmatodea</taxon>
        <taxon>Anareolatae</taxon>
        <taxon>Phasmatidae</taxon>
        <taxon>Eurycanthinae</taxon>
        <taxon>Dryococelus</taxon>
    </lineage>
</organism>
<name>A0ABQ9HR93_9NEOP</name>
<evidence type="ECO:0000313" key="3">
    <source>
        <dbReference type="Proteomes" id="UP001159363"/>
    </source>
</evidence>
<evidence type="ECO:0000259" key="1">
    <source>
        <dbReference type="Pfam" id="PF13843"/>
    </source>
</evidence>
<dbReference type="EMBL" id="JARBHB010000004">
    <property type="protein sequence ID" value="KAJ8886894.1"/>
    <property type="molecule type" value="Genomic_DNA"/>
</dbReference>
<evidence type="ECO:0000313" key="2">
    <source>
        <dbReference type="EMBL" id="KAJ8886894.1"/>
    </source>
</evidence>
<sequence>MPSTSTPKWHKTDRQHCGKILDSDLGLNTEDYMPDLPVFQEMTVVIAQLYGTSTPLDYFSVFMPLEIMNDCWSKYSILHIPFPASIMSRDCFKALLSYLHISYTEQYIPSSQPNHDPLFKICPFFDHLYFAFSSPFATFVNLMVDQDKYGIKLFVVCDAYSGFVLRIEAYSRKGAEEPGVMALLKRLLDSYFEKGFTVHMDCY</sequence>
<gene>
    <name evidence="2" type="ORF">PR048_013106</name>
</gene>
<protein>
    <recommendedName>
        <fullName evidence="1">PiggyBac transposable element-derived protein domain-containing protein</fullName>
    </recommendedName>
</protein>
<feature type="domain" description="PiggyBac transposable element-derived protein" evidence="1">
    <location>
        <begin position="145"/>
        <end position="201"/>
    </location>
</feature>
<proteinExistence type="predicted"/>